<feature type="domain" description="Peptidase M12A" evidence="2">
    <location>
        <begin position="171"/>
        <end position="261"/>
    </location>
</feature>
<dbReference type="Proteomes" id="UP000038045">
    <property type="component" value="Unplaced"/>
</dbReference>
<sequence>MLSKSIALFLFLVLLIIKKISTKDSSRNCSTGTPYLFTGITLCNGTRISGVELELQTKRRHCENHCCIYKNSTDEYGVFTLRTLVKNETEKGLKLYFRYNCNLKNRIRNPHKKVYSVNVSSLNCPRDSPTGGIKCELKAELQNNTVHSPSVSLFPNKTRKKYEIEKFDIKNNISFFISKNLGNFSRVEERIINVTKEIENKTCIIFQQRNDKISEGRGINFKKSNECKNTKIGMKQENSSQSIYLTEECATSTRTIRSLLHQALGQL</sequence>
<dbReference type="WBParaSite" id="PTRK_0001350500.1">
    <property type="protein sequence ID" value="PTRK_0001350500.1"/>
    <property type="gene ID" value="PTRK_0001350500"/>
</dbReference>
<organism evidence="3 4">
    <name type="scientific">Parastrongyloides trichosuri</name>
    <name type="common">Possum-specific nematode worm</name>
    <dbReference type="NCBI Taxonomy" id="131310"/>
    <lineage>
        <taxon>Eukaryota</taxon>
        <taxon>Metazoa</taxon>
        <taxon>Ecdysozoa</taxon>
        <taxon>Nematoda</taxon>
        <taxon>Chromadorea</taxon>
        <taxon>Rhabditida</taxon>
        <taxon>Tylenchina</taxon>
        <taxon>Panagrolaimomorpha</taxon>
        <taxon>Strongyloidoidea</taxon>
        <taxon>Strongyloididae</taxon>
        <taxon>Parastrongyloides</taxon>
    </lineage>
</organism>
<keyword evidence="1" id="KW-0732">Signal</keyword>
<protein>
    <submittedName>
        <fullName evidence="4">Astacin domain-containing protein</fullName>
    </submittedName>
</protein>
<evidence type="ECO:0000313" key="3">
    <source>
        <dbReference type="Proteomes" id="UP000038045"/>
    </source>
</evidence>
<dbReference type="Gene3D" id="3.40.390.10">
    <property type="entry name" value="Collagenase (Catalytic Domain)"/>
    <property type="match status" value="1"/>
</dbReference>
<feature type="chain" id="PRO_5005892341" evidence="1">
    <location>
        <begin position="23"/>
        <end position="267"/>
    </location>
</feature>
<evidence type="ECO:0000259" key="2">
    <source>
        <dbReference type="Pfam" id="PF01400"/>
    </source>
</evidence>
<dbReference type="InterPro" id="IPR024079">
    <property type="entry name" value="MetalloPept_cat_dom_sf"/>
</dbReference>
<dbReference type="AlphaFoldDB" id="A0A0N4ZXQ3"/>
<dbReference type="GO" id="GO:0004222">
    <property type="term" value="F:metalloendopeptidase activity"/>
    <property type="evidence" value="ECO:0007669"/>
    <property type="project" value="InterPro"/>
</dbReference>
<name>A0A0N4ZXQ3_PARTI</name>
<dbReference type="InterPro" id="IPR001506">
    <property type="entry name" value="Peptidase_M12A"/>
</dbReference>
<evidence type="ECO:0000256" key="1">
    <source>
        <dbReference type="SAM" id="SignalP"/>
    </source>
</evidence>
<proteinExistence type="predicted"/>
<evidence type="ECO:0000313" key="4">
    <source>
        <dbReference type="WBParaSite" id="PTRK_0001350500.1"/>
    </source>
</evidence>
<feature type="signal peptide" evidence="1">
    <location>
        <begin position="1"/>
        <end position="22"/>
    </location>
</feature>
<dbReference type="Pfam" id="PF01400">
    <property type="entry name" value="Astacin"/>
    <property type="match status" value="1"/>
</dbReference>
<reference evidence="4" key="1">
    <citation type="submission" date="2017-02" db="UniProtKB">
        <authorList>
            <consortium name="WormBaseParasite"/>
        </authorList>
    </citation>
    <scope>IDENTIFICATION</scope>
</reference>
<accession>A0A0N4ZXQ3</accession>
<dbReference type="GO" id="GO:0006508">
    <property type="term" value="P:proteolysis"/>
    <property type="evidence" value="ECO:0007669"/>
    <property type="project" value="InterPro"/>
</dbReference>
<keyword evidence="3" id="KW-1185">Reference proteome</keyword>